<keyword evidence="2" id="KW-0677">Repeat</keyword>
<feature type="repeat" description="PPR" evidence="3">
    <location>
        <begin position="148"/>
        <end position="182"/>
    </location>
</feature>
<feature type="repeat" description="PPR" evidence="3">
    <location>
        <begin position="183"/>
        <end position="217"/>
    </location>
</feature>
<dbReference type="Proteomes" id="UP000250235">
    <property type="component" value="Unassembled WGS sequence"/>
</dbReference>
<protein>
    <recommendedName>
        <fullName evidence="6">Pentatricopeptide repeat-containing protein</fullName>
    </recommendedName>
</protein>
<feature type="repeat" description="PPR" evidence="3">
    <location>
        <begin position="6"/>
        <end position="40"/>
    </location>
</feature>
<dbReference type="OrthoDB" id="185373at2759"/>
<dbReference type="EMBL" id="KV005015">
    <property type="protein sequence ID" value="KZV34950.1"/>
    <property type="molecule type" value="Genomic_DNA"/>
</dbReference>
<reference evidence="4 5" key="1">
    <citation type="journal article" date="2015" name="Proc. Natl. Acad. Sci. U.S.A.">
        <title>The resurrection genome of Boea hygrometrica: A blueprint for survival of dehydration.</title>
        <authorList>
            <person name="Xiao L."/>
            <person name="Yang G."/>
            <person name="Zhang L."/>
            <person name="Yang X."/>
            <person name="Zhao S."/>
            <person name="Ji Z."/>
            <person name="Zhou Q."/>
            <person name="Hu M."/>
            <person name="Wang Y."/>
            <person name="Chen M."/>
            <person name="Xu Y."/>
            <person name="Jin H."/>
            <person name="Xiao X."/>
            <person name="Hu G."/>
            <person name="Bao F."/>
            <person name="Hu Y."/>
            <person name="Wan P."/>
            <person name="Li L."/>
            <person name="Deng X."/>
            <person name="Kuang T."/>
            <person name="Xiang C."/>
            <person name="Zhu J.K."/>
            <person name="Oliver M.J."/>
            <person name="He Y."/>
        </authorList>
    </citation>
    <scope>NUCLEOTIDE SEQUENCE [LARGE SCALE GENOMIC DNA]</scope>
    <source>
        <strain evidence="5">cv. XS01</strain>
    </source>
</reference>
<comment type="similarity">
    <text evidence="1">Belongs to the PPR family. P subfamily.</text>
</comment>
<dbReference type="Pfam" id="PF13812">
    <property type="entry name" value="PPR_3"/>
    <property type="match status" value="1"/>
</dbReference>
<gene>
    <name evidence="4" type="ORF">F511_04924</name>
</gene>
<evidence type="ECO:0000256" key="3">
    <source>
        <dbReference type="PROSITE-ProRule" id="PRU00708"/>
    </source>
</evidence>
<evidence type="ECO:0000313" key="4">
    <source>
        <dbReference type="EMBL" id="KZV34950.1"/>
    </source>
</evidence>
<dbReference type="NCBIfam" id="TIGR00756">
    <property type="entry name" value="PPR"/>
    <property type="match status" value="4"/>
</dbReference>
<proteinExistence type="inferred from homology"/>
<dbReference type="Gene3D" id="1.25.40.10">
    <property type="entry name" value="Tetratricopeptide repeat domain"/>
    <property type="match status" value="2"/>
</dbReference>
<dbReference type="InterPro" id="IPR011990">
    <property type="entry name" value="TPR-like_helical_dom_sf"/>
</dbReference>
<dbReference type="Pfam" id="PF01535">
    <property type="entry name" value="PPR"/>
    <property type="match status" value="2"/>
</dbReference>
<evidence type="ECO:0000313" key="5">
    <source>
        <dbReference type="Proteomes" id="UP000250235"/>
    </source>
</evidence>
<dbReference type="PROSITE" id="PS51375">
    <property type="entry name" value="PPR"/>
    <property type="match status" value="4"/>
</dbReference>
<dbReference type="InterPro" id="IPR002885">
    <property type="entry name" value="PPR_rpt"/>
</dbReference>
<keyword evidence="5" id="KW-1185">Reference proteome</keyword>
<accession>A0A2Z7BRY2</accession>
<dbReference type="AlphaFoldDB" id="A0A2Z7BRY2"/>
<evidence type="ECO:0000256" key="2">
    <source>
        <dbReference type="ARBA" id="ARBA00022737"/>
    </source>
</evidence>
<organism evidence="4 5">
    <name type="scientific">Dorcoceras hygrometricum</name>
    <dbReference type="NCBI Taxonomy" id="472368"/>
    <lineage>
        <taxon>Eukaryota</taxon>
        <taxon>Viridiplantae</taxon>
        <taxon>Streptophyta</taxon>
        <taxon>Embryophyta</taxon>
        <taxon>Tracheophyta</taxon>
        <taxon>Spermatophyta</taxon>
        <taxon>Magnoliopsida</taxon>
        <taxon>eudicotyledons</taxon>
        <taxon>Gunneridae</taxon>
        <taxon>Pentapetalae</taxon>
        <taxon>asterids</taxon>
        <taxon>lamiids</taxon>
        <taxon>Lamiales</taxon>
        <taxon>Gesneriaceae</taxon>
        <taxon>Didymocarpoideae</taxon>
        <taxon>Trichosporeae</taxon>
        <taxon>Loxocarpinae</taxon>
        <taxon>Dorcoceras</taxon>
    </lineage>
</organism>
<evidence type="ECO:0008006" key="6">
    <source>
        <dbReference type="Google" id="ProtNLM"/>
    </source>
</evidence>
<evidence type="ECO:0000256" key="1">
    <source>
        <dbReference type="ARBA" id="ARBA00007626"/>
    </source>
</evidence>
<dbReference type="PANTHER" id="PTHR47941">
    <property type="entry name" value="PENTATRICOPEPTIDE REPEAT-CONTAINING PROTEIN 3, MITOCHONDRIAL"/>
    <property type="match status" value="1"/>
</dbReference>
<name>A0A2Z7BRY2_9LAMI</name>
<feature type="repeat" description="PPR" evidence="3">
    <location>
        <begin position="113"/>
        <end position="147"/>
    </location>
</feature>
<dbReference type="Pfam" id="PF13041">
    <property type="entry name" value="PPR_2"/>
    <property type="match status" value="1"/>
</dbReference>
<sequence>MNIRIEESTYGILIRALCKIGSVSQALELSKYMVEEGFSADQKICSLMLAAMCNHMDDNNGEVLGFLEDLKLLGFEPRMVDYFNLIRVLVNKGKGVDALGVLKQMKLNGLTPDIMCYNLILSGLIFERDFSRADKVFDELLLLGLIPDIHTYNLYINCSCMQNKIDDGIKMLGSMEELGCAPRLSTYVTILKALCEAGELDRVREVMNRMRKKGVNLDSESYEIMIHGFINNCDIYEACSLLNETLDDDYFLHPTSLDRIICRLCKMGLSFDAIAFVNEVGFKAYRSCNTRHQ</sequence>